<proteinExistence type="predicted"/>
<gene>
    <name evidence="1" type="ORF">B296_00058977</name>
</gene>
<dbReference type="AlphaFoldDB" id="A0A426WWG4"/>
<comment type="caution">
    <text evidence="1">The sequence shown here is derived from an EMBL/GenBank/DDBJ whole genome shotgun (WGS) entry which is preliminary data.</text>
</comment>
<accession>A0A426WWG4</accession>
<evidence type="ECO:0000313" key="2">
    <source>
        <dbReference type="Proteomes" id="UP000287651"/>
    </source>
</evidence>
<dbReference type="EMBL" id="AMZH03037358">
    <property type="protein sequence ID" value="RRT31640.1"/>
    <property type="molecule type" value="Genomic_DNA"/>
</dbReference>
<sequence length="88" mass="10458">MCCRGRTTAASRLRVKDAARWRRRRRRLFYGDMTTLKAPPALFYGLRWRINVGKWEKGVIRTFRNRADTSARVRKFANIGEDRDLQRG</sequence>
<protein>
    <submittedName>
        <fullName evidence="1">Uncharacterized protein</fullName>
    </submittedName>
</protein>
<organism evidence="1 2">
    <name type="scientific">Ensete ventricosum</name>
    <name type="common">Abyssinian banana</name>
    <name type="synonym">Musa ensete</name>
    <dbReference type="NCBI Taxonomy" id="4639"/>
    <lineage>
        <taxon>Eukaryota</taxon>
        <taxon>Viridiplantae</taxon>
        <taxon>Streptophyta</taxon>
        <taxon>Embryophyta</taxon>
        <taxon>Tracheophyta</taxon>
        <taxon>Spermatophyta</taxon>
        <taxon>Magnoliopsida</taxon>
        <taxon>Liliopsida</taxon>
        <taxon>Zingiberales</taxon>
        <taxon>Musaceae</taxon>
        <taxon>Ensete</taxon>
    </lineage>
</organism>
<reference evidence="1 2" key="1">
    <citation type="journal article" date="2014" name="Agronomy (Basel)">
        <title>A Draft Genome Sequence for Ensete ventricosum, the Drought-Tolerant Tree Against Hunger.</title>
        <authorList>
            <person name="Harrison J."/>
            <person name="Moore K.A."/>
            <person name="Paszkiewicz K."/>
            <person name="Jones T."/>
            <person name="Grant M."/>
            <person name="Ambacheew D."/>
            <person name="Muzemil S."/>
            <person name="Studholme D.J."/>
        </authorList>
    </citation>
    <scope>NUCLEOTIDE SEQUENCE [LARGE SCALE GENOMIC DNA]</scope>
</reference>
<evidence type="ECO:0000313" key="1">
    <source>
        <dbReference type="EMBL" id="RRT31640.1"/>
    </source>
</evidence>
<name>A0A426WWG4_ENSVE</name>
<dbReference type="Proteomes" id="UP000287651">
    <property type="component" value="Unassembled WGS sequence"/>
</dbReference>